<organism evidence="1 2">
    <name type="scientific">Bacillus thuringiensis serovar andalousiensis</name>
    <dbReference type="NCBI Taxonomy" id="257985"/>
    <lineage>
        <taxon>Bacteria</taxon>
        <taxon>Bacillati</taxon>
        <taxon>Bacillota</taxon>
        <taxon>Bacilli</taxon>
        <taxon>Bacillales</taxon>
        <taxon>Bacillaceae</taxon>
        <taxon>Bacillus</taxon>
        <taxon>Bacillus cereus group</taxon>
    </lineage>
</organism>
<reference evidence="2" key="1">
    <citation type="submission" date="2019-02" db="EMBL/GenBank/DDBJ databases">
        <title>Structural and Functional analysis of Lanthipeptide from Bacillus thuringiensis serovar andalousiensis B23193.</title>
        <authorList>
            <person name="Andreeva J.V."/>
            <person name="Grigoreva A."/>
        </authorList>
    </citation>
    <scope>NUCLEOTIDE SEQUENCE [LARGE SCALE GENOMIC DNA]</scope>
    <source>
        <strain evidence="2">B23193</strain>
    </source>
</reference>
<dbReference type="EMBL" id="CP035727">
    <property type="protein sequence ID" value="QIW21294.1"/>
    <property type="molecule type" value="Genomic_DNA"/>
</dbReference>
<sequence length="59" mass="6870">MLINLDNFRKTKQQNPTNTIQMTKIPVFERIFVENNKLVGEIKGGKDKVVIEELEKTTH</sequence>
<accession>A0A6H0TNR0</accession>
<dbReference type="RefSeq" id="WP_098058709.1">
    <property type="nucleotide sequence ID" value="NZ_CP035727.2"/>
</dbReference>
<evidence type="ECO:0000313" key="2">
    <source>
        <dbReference type="Proteomes" id="UP000501374"/>
    </source>
</evidence>
<gene>
    <name evidence="1" type="ORF">EVG22_23965</name>
</gene>
<dbReference type="Proteomes" id="UP000501374">
    <property type="component" value="Chromosome"/>
</dbReference>
<protein>
    <submittedName>
        <fullName evidence="1">Uncharacterized protein</fullName>
    </submittedName>
</protein>
<name>A0A6H0TNR0_BACTU</name>
<evidence type="ECO:0000313" key="1">
    <source>
        <dbReference type="EMBL" id="QIW21294.1"/>
    </source>
</evidence>
<proteinExistence type="predicted"/>
<dbReference type="AlphaFoldDB" id="A0A6H0TNR0"/>